<dbReference type="CDD" id="cd10551">
    <property type="entry name" value="PsrB"/>
    <property type="match status" value="1"/>
</dbReference>
<proteinExistence type="predicted"/>
<dbReference type="InterPro" id="IPR017900">
    <property type="entry name" value="4Fe4S_Fe_S_CS"/>
</dbReference>
<sequence length="179" mass="19211">MKKRYAMVVDTRRCVACGACAIACKTENRVSNGGFRCWTVQETSGTFPDLALEARSERCNHCADAPCVSACPTGASYVAEGGAVAVDRRKCTGCKACMASCPYGARFVHAEGHVDKCTFCLHRVTQARLPACVETCPTKALTFGDLADPASAVTRLVHGRRVKTLQPEAGTRPQVFFLT</sequence>
<evidence type="ECO:0000256" key="1">
    <source>
        <dbReference type="ARBA" id="ARBA00022485"/>
    </source>
</evidence>
<dbReference type="GO" id="GO:0051539">
    <property type="term" value="F:4 iron, 4 sulfur cluster binding"/>
    <property type="evidence" value="ECO:0007669"/>
    <property type="project" value="UniProtKB-KW"/>
</dbReference>
<dbReference type="GO" id="GO:0046872">
    <property type="term" value="F:metal ion binding"/>
    <property type="evidence" value="ECO:0007669"/>
    <property type="project" value="UniProtKB-KW"/>
</dbReference>
<feature type="domain" description="4Fe-4S ferredoxin-type" evidence="5">
    <location>
        <begin position="82"/>
        <end position="111"/>
    </location>
</feature>
<dbReference type="RefSeq" id="WP_209005114.1">
    <property type="nucleotide sequence ID" value="NZ_BJTG01000002.1"/>
</dbReference>
<keyword evidence="4" id="KW-0411">Iron-sulfur</keyword>
<dbReference type="PANTHER" id="PTHR43177">
    <property type="entry name" value="PROTEIN NRFC"/>
    <property type="match status" value="1"/>
</dbReference>
<keyword evidence="3" id="KW-0408">Iron</keyword>
<dbReference type="Pfam" id="PF13247">
    <property type="entry name" value="Fer4_11"/>
    <property type="match status" value="1"/>
</dbReference>
<dbReference type="InterPro" id="IPR017896">
    <property type="entry name" value="4Fe4S_Fe-S-bd"/>
</dbReference>
<dbReference type="InterPro" id="IPR050954">
    <property type="entry name" value="ET_IronSulfur_Cluster-Binding"/>
</dbReference>
<dbReference type="AlphaFoldDB" id="A0A7I9VHZ5"/>
<gene>
    <name evidence="6" type="ORF">AMYX_07730</name>
</gene>
<evidence type="ECO:0000256" key="4">
    <source>
        <dbReference type="ARBA" id="ARBA00023014"/>
    </source>
</evidence>
<organism evidence="6 7">
    <name type="scientific">Anaeromyxobacter diazotrophicus</name>
    <dbReference type="NCBI Taxonomy" id="2590199"/>
    <lineage>
        <taxon>Bacteria</taxon>
        <taxon>Pseudomonadati</taxon>
        <taxon>Myxococcota</taxon>
        <taxon>Myxococcia</taxon>
        <taxon>Myxococcales</taxon>
        <taxon>Cystobacterineae</taxon>
        <taxon>Anaeromyxobacteraceae</taxon>
        <taxon>Anaeromyxobacter</taxon>
    </lineage>
</organism>
<name>A0A7I9VHZ5_9BACT</name>
<accession>A0A7I9VHZ5</accession>
<evidence type="ECO:0000259" key="5">
    <source>
        <dbReference type="PROSITE" id="PS51379"/>
    </source>
</evidence>
<comment type="caution">
    <text evidence="6">The sequence shown here is derived from an EMBL/GenBank/DDBJ whole genome shotgun (WGS) entry which is preliminary data.</text>
</comment>
<keyword evidence="1" id="KW-0004">4Fe-4S</keyword>
<feature type="domain" description="4Fe-4S ferredoxin-type" evidence="5">
    <location>
        <begin position="50"/>
        <end position="81"/>
    </location>
</feature>
<evidence type="ECO:0000256" key="2">
    <source>
        <dbReference type="ARBA" id="ARBA00022723"/>
    </source>
</evidence>
<reference evidence="7" key="1">
    <citation type="journal article" date="2020" name="Appl. Environ. Microbiol.">
        <title>Diazotrophic Anaeromyxobacter Isolates from Soils.</title>
        <authorList>
            <person name="Masuda Y."/>
            <person name="Yamanaka H."/>
            <person name="Xu Z.X."/>
            <person name="Shiratori Y."/>
            <person name="Aono T."/>
            <person name="Amachi S."/>
            <person name="Senoo K."/>
            <person name="Itoh H."/>
        </authorList>
    </citation>
    <scope>NUCLEOTIDE SEQUENCE [LARGE SCALE GENOMIC DNA]</scope>
    <source>
        <strain evidence="7">R267</strain>
    </source>
</reference>
<dbReference type="Proteomes" id="UP000503640">
    <property type="component" value="Unassembled WGS sequence"/>
</dbReference>
<evidence type="ECO:0000256" key="3">
    <source>
        <dbReference type="ARBA" id="ARBA00023004"/>
    </source>
</evidence>
<dbReference type="PANTHER" id="PTHR43177:SF3">
    <property type="entry name" value="PROTEIN NRFC HOMOLOG"/>
    <property type="match status" value="1"/>
</dbReference>
<evidence type="ECO:0000313" key="7">
    <source>
        <dbReference type="Proteomes" id="UP000503640"/>
    </source>
</evidence>
<protein>
    <submittedName>
        <fullName evidence="6">4Fe-4S ferredoxin</fullName>
    </submittedName>
</protein>
<dbReference type="EMBL" id="BJTG01000002">
    <property type="protein sequence ID" value="GEJ56032.1"/>
    <property type="molecule type" value="Genomic_DNA"/>
</dbReference>
<dbReference type="SUPFAM" id="SSF54862">
    <property type="entry name" value="4Fe-4S ferredoxins"/>
    <property type="match status" value="1"/>
</dbReference>
<feature type="domain" description="4Fe-4S ferredoxin-type" evidence="5">
    <location>
        <begin position="5"/>
        <end position="34"/>
    </location>
</feature>
<dbReference type="Gene3D" id="3.30.70.20">
    <property type="match status" value="2"/>
</dbReference>
<dbReference type="PROSITE" id="PS51379">
    <property type="entry name" value="4FE4S_FER_2"/>
    <property type="match status" value="3"/>
</dbReference>
<dbReference type="PROSITE" id="PS00198">
    <property type="entry name" value="4FE4S_FER_1"/>
    <property type="match status" value="1"/>
</dbReference>
<evidence type="ECO:0000313" key="6">
    <source>
        <dbReference type="EMBL" id="GEJ56032.1"/>
    </source>
</evidence>
<dbReference type="Pfam" id="PF00037">
    <property type="entry name" value="Fer4"/>
    <property type="match status" value="1"/>
</dbReference>
<keyword evidence="2" id="KW-0479">Metal-binding</keyword>
<keyword evidence="7" id="KW-1185">Reference proteome</keyword>